<dbReference type="Pfam" id="PF00535">
    <property type="entry name" value="Glycos_transf_2"/>
    <property type="match status" value="1"/>
</dbReference>
<dbReference type="PANTHER" id="PTHR22916">
    <property type="entry name" value="GLYCOSYLTRANSFERASE"/>
    <property type="match status" value="1"/>
</dbReference>
<dbReference type="PANTHER" id="PTHR22916:SF3">
    <property type="entry name" value="UDP-GLCNAC:BETAGAL BETA-1,3-N-ACETYLGLUCOSAMINYLTRANSFERASE-LIKE PROTEIN 1"/>
    <property type="match status" value="1"/>
</dbReference>
<dbReference type="SUPFAM" id="SSF53448">
    <property type="entry name" value="Nucleotide-diphospho-sugar transferases"/>
    <property type="match status" value="1"/>
</dbReference>
<dbReference type="Proteomes" id="UP000831422">
    <property type="component" value="Chromosome"/>
</dbReference>
<evidence type="ECO:0000313" key="3">
    <source>
        <dbReference type="Proteomes" id="UP000831422"/>
    </source>
</evidence>
<reference evidence="2 3" key="1">
    <citation type="submission" date="2022-04" db="EMBL/GenBank/DDBJ databases">
        <title>Occurrence of NDM-1-producing Shewanella putrefaciens and Acinetobacter portensis in a dairy farm from China.</title>
        <authorList>
            <person name="Li R."/>
            <person name="Zhang L."/>
        </authorList>
    </citation>
    <scope>NUCLEOTIDE SEQUENCE [LARGE SCALE GENOMIC DNA]</scope>
    <source>
        <strain evidence="2 3">JNE5</strain>
    </source>
</reference>
<protein>
    <submittedName>
        <fullName evidence="2">Glycosyltransferase</fullName>
        <ecNumber evidence="2">2.4.-.-</ecNumber>
    </submittedName>
</protein>
<dbReference type="RefSeq" id="WP_248101420.1">
    <property type="nucleotide sequence ID" value="NZ_JALNIG010000003.1"/>
</dbReference>
<dbReference type="Gene3D" id="3.90.550.10">
    <property type="entry name" value="Spore Coat Polysaccharide Biosynthesis Protein SpsA, Chain A"/>
    <property type="match status" value="1"/>
</dbReference>
<sequence>MITLFNMPLVTIVIPCYNHAEYVQDSIRSVLNQTYVNIELIIIDDGSTDQSVNKIKEMIVECEQKFTRFEFRDRPNKGLSNTLNEALEWANGEYFSVLASDDQMLPEKTKLQVSAFKPDIVGVFGGVNIINDKNEIIFSRVREYSESNFDDIILTKHDLPASSQMFEKNALKEAGGYNPNVKVEDWDLLLRISKLNKKMVYIPEVLINYRKHDTNISSNSKFMYEEMSKILDQYMGEPLYAQAKFIIKRRLLLPEIKEENKLLALLFKVRIYLEYRLFLFTRK</sequence>
<keyword evidence="2" id="KW-0328">Glycosyltransferase</keyword>
<keyword evidence="2" id="KW-0808">Transferase</keyword>
<keyword evidence="3" id="KW-1185">Reference proteome</keyword>
<accession>A0ABY4JTR6</accession>
<feature type="domain" description="Glycosyltransferase 2-like" evidence="1">
    <location>
        <begin position="11"/>
        <end position="161"/>
    </location>
</feature>
<evidence type="ECO:0000313" key="2">
    <source>
        <dbReference type="EMBL" id="UPO22841.1"/>
    </source>
</evidence>
<name>A0ABY4JTR6_9GAMM</name>
<dbReference type="GO" id="GO:0016757">
    <property type="term" value="F:glycosyltransferase activity"/>
    <property type="evidence" value="ECO:0007669"/>
    <property type="project" value="UniProtKB-KW"/>
</dbReference>
<dbReference type="InterPro" id="IPR029044">
    <property type="entry name" value="Nucleotide-diphossugar_trans"/>
</dbReference>
<dbReference type="InterPro" id="IPR001173">
    <property type="entry name" value="Glyco_trans_2-like"/>
</dbReference>
<proteinExistence type="predicted"/>
<gene>
    <name evidence="2" type="ORF">MZO21_10245</name>
</gene>
<organism evidence="2 3">
    <name type="scientific">Acinetobacter portensis</name>
    <dbReference type="NCBI Taxonomy" id="1839785"/>
    <lineage>
        <taxon>Bacteria</taxon>
        <taxon>Pseudomonadati</taxon>
        <taxon>Pseudomonadota</taxon>
        <taxon>Gammaproteobacteria</taxon>
        <taxon>Moraxellales</taxon>
        <taxon>Moraxellaceae</taxon>
        <taxon>Acinetobacter</taxon>
    </lineage>
</organism>
<dbReference type="EMBL" id="CP096120">
    <property type="protein sequence ID" value="UPO22841.1"/>
    <property type="molecule type" value="Genomic_DNA"/>
</dbReference>
<dbReference type="EC" id="2.4.-.-" evidence="2"/>
<evidence type="ECO:0000259" key="1">
    <source>
        <dbReference type="Pfam" id="PF00535"/>
    </source>
</evidence>